<evidence type="ECO:0000256" key="2">
    <source>
        <dbReference type="ARBA" id="ARBA00022801"/>
    </source>
</evidence>
<dbReference type="InterPro" id="IPR000073">
    <property type="entry name" value="AB_hydrolase_1"/>
</dbReference>
<dbReference type="Pfam" id="PF00561">
    <property type="entry name" value="Abhydrolase_1"/>
    <property type="match status" value="1"/>
</dbReference>
<organism evidence="4 5">
    <name type="scientific">Rubroshorea leprosula</name>
    <dbReference type="NCBI Taxonomy" id="152421"/>
    <lineage>
        <taxon>Eukaryota</taxon>
        <taxon>Viridiplantae</taxon>
        <taxon>Streptophyta</taxon>
        <taxon>Embryophyta</taxon>
        <taxon>Tracheophyta</taxon>
        <taxon>Spermatophyta</taxon>
        <taxon>Magnoliopsida</taxon>
        <taxon>eudicotyledons</taxon>
        <taxon>Gunneridae</taxon>
        <taxon>Pentapetalae</taxon>
        <taxon>rosids</taxon>
        <taxon>malvids</taxon>
        <taxon>Malvales</taxon>
        <taxon>Dipterocarpaceae</taxon>
        <taxon>Rubroshorea</taxon>
    </lineage>
</organism>
<dbReference type="PRINTS" id="PR00793">
    <property type="entry name" value="PROAMNOPTASE"/>
</dbReference>
<reference evidence="4 5" key="1">
    <citation type="journal article" date="2021" name="Commun. Biol.">
        <title>The genome of Shorea leprosula (Dipterocarpaceae) highlights the ecological relevance of drought in aseasonal tropical rainforests.</title>
        <authorList>
            <person name="Ng K.K.S."/>
            <person name="Kobayashi M.J."/>
            <person name="Fawcett J.A."/>
            <person name="Hatakeyama M."/>
            <person name="Paape T."/>
            <person name="Ng C.H."/>
            <person name="Ang C.C."/>
            <person name="Tnah L.H."/>
            <person name="Lee C.T."/>
            <person name="Nishiyama T."/>
            <person name="Sese J."/>
            <person name="O'Brien M.J."/>
            <person name="Copetti D."/>
            <person name="Mohd Noor M.I."/>
            <person name="Ong R.C."/>
            <person name="Putra M."/>
            <person name="Sireger I.Z."/>
            <person name="Indrioko S."/>
            <person name="Kosugi Y."/>
            <person name="Izuno A."/>
            <person name="Isagi Y."/>
            <person name="Lee S.L."/>
            <person name="Shimizu K.K."/>
        </authorList>
    </citation>
    <scope>NUCLEOTIDE SEQUENCE [LARGE SCALE GENOMIC DNA]</scope>
    <source>
        <strain evidence="4">214</strain>
    </source>
</reference>
<sequence length="467" mass="51100">MLVTHAPPRWIKPLVLDGILSSLSPRIVSHRQTPAIKLLNSHYCRNSCRTIAMAAPKVDSSGESLPEHAAGKWYSVPDLLGKEDQPLPYLLFLQGGPGFESPRPTEGSGWILKACEEFRVILMDQRGTGLSIPLTTSSMLQFTSARDLADHLKHFRADSIVNAAEFIRVRLVPGSGPWTVLGQSYGGFCAVTYLSFAPQGLKQVLLTGGIPPIGDGCTADTVYGACFEQVARQNEKYYKRYPQDIEVVREVVNYLAESEGGGVPLSSGAILTPRGLQLLGLSGLGSSPGFERLHYLVWDPAIVPGAPKKISFYFLNAISLTIDWVLIQTHSMLLSTSQFTGASSRWSAQRLRAKHENKFDAIKAEGEGRPVLCTGEISEKATSLLNKPSAVAPRQVPECLRVNIQPSDELVMAANAIPLSDMAQSNRSGECTEQNEKEKARNWDVIKRNEASRTMRNTQIELGLTVN</sequence>
<dbReference type="Gene3D" id="3.40.50.1820">
    <property type="entry name" value="alpha/beta hydrolase"/>
    <property type="match status" value="1"/>
</dbReference>
<comment type="caution">
    <text evidence="4">The sequence shown here is derived from an EMBL/GenBank/DDBJ whole genome shotgun (WGS) entry which is preliminary data.</text>
</comment>
<dbReference type="AlphaFoldDB" id="A0AAV5MHU6"/>
<dbReference type="InterPro" id="IPR002410">
    <property type="entry name" value="Peptidase_S33"/>
</dbReference>
<evidence type="ECO:0000256" key="1">
    <source>
        <dbReference type="ARBA" id="ARBA00010088"/>
    </source>
</evidence>
<proteinExistence type="inferred from homology"/>
<dbReference type="GO" id="GO:0008233">
    <property type="term" value="F:peptidase activity"/>
    <property type="evidence" value="ECO:0007669"/>
    <property type="project" value="InterPro"/>
</dbReference>
<evidence type="ECO:0000259" key="3">
    <source>
        <dbReference type="Pfam" id="PF00561"/>
    </source>
</evidence>
<comment type="similarity">
    <text evidence="1">Belongs to the peptidase S33 family.</text>
</comment>
<dbReference type="InterPro" id="IPR029058">
    <property type="entry name" value="AB_hydrolase_fold"/>
</dbReference>
<dbReference type="EMBL" id="BPVZ01000300">
    <property type="protein sequence ID" value="GKV49450.1"/>
    <property type="molecule type" value="Genomic_DNA"/>
</dbReference>
<dbReference type="InterPro" id="IPR051601">
    <property type="entry name" value="Serine_prot/Carboxylest_S33"/>
</dbReference>
<evidence type="ECO:0000313" key="4">
    <source>
        <dbReference type="EMBL" id="GKV49450.1"/>
    </source>
</evidence>
<protein>
    <recommendedName>
        <fullName evidence="3">AB hydrolase-1 domain-containing protein</fullName>
    </recommendedName>
</protein>
<dbReference type="Proteomes" id="UP001054252">
    <property type="component" value="Unassembled WGS sequence"/>
</dbReference>
<name>A0AAV5MHU6_9ROSI</name>
<keyword evidence="2" id="KW-0378">Hydrolase</keyword>
<dbReference type="PANTHER" id="PTHR43248">
    <property type="entry name" value="2-SUCCINYL-6-HYDROXY-2,4-CYCLOHEXADIENE-1-CARBOXYLATE SYNTHASE"/>
    <property type="match status" value="1"/>
</dbReference>
<dbReference type="SUPFAM" id="SSF53474">
    <property type="entry name" value="alpha/beta-Hydrolases"/>
    <property type="match status" value="1"/>
</dbReference>
<dbReference type="PANTHER" id="PTHR43248:SF2">
    <property type="entry name" value="PROLYL AMINOPEPTIDASE"/>
    <property type="match status" value="1"/>
</dbReference>
<evidence type="ECO:0000313" key="5">
    <source>
        <dbReference type="Proteomes" id="UP001054252"/>
    </source>
</evidence>
<keyword evidence="5" id="KW-1185">Reference proteome</keyword>
<accession>A0AAV5MHU6</accession>
<feature type="domain" description="AB hydrolase-1" evidence="3">
    <location>
        <begin position="89"/>
        <end position="249"/>
    </location>
</feature>
<gene>
    <name evidence="4" type="ORF">SLEP1_g56201</name>
</gene>
<dbReference type="GO" id="GO:0006508">
    <property type="term" value="P:proteolysis"/>
    <property type="evidence" value="ECO:0007669"/>
    <property type="project" value="InterPro"/>
</dbReference>